<dbReference type="GO" id="GO:0045259">
    <property type="term" value="C:proton-transporting ATP synthase complex"/>
    <property type="evidence" value="ECO:0007669"/>
    <property type="project" value="UniProtKB-KW"/>
</dbReference>
<dbReference type="InterPro" id="IPR000568">
    <property type="entry name" value="ATP_synth_F0_asu"/>
</dbReference>
<evidence type="ECO:0000256" key="4">
    <source>
        <dbReference type="ARBA" id="ARBA00022547"/>
    </source>
</evidence>
<keyword evidence="6" id="KW-0375">Hydrogen ion transport</keyword>
<gene>
    <name evidence="13" type="primary">ATP6</name>
</gene>
<evidence type="ECO:0000256" key="5">
    <source>
        <dbReference type="ARBA" id="ARBA00022692"/>
    </source>
</evidence>
<dbReference type="NCBIfam" id="TIGR01131">
    <property type="entry name" value="ATP_synt_6_or_A"/>
    <property type="match status" value="1"/>
</dbReference>
<organism evidence="13">
    <name type="scientific">Neoamphitrite affinis</name>
    <dbReference type="NCBI Taxonomy" id="2716569"/>
    <lineage>
        <taxon>Eukaryota</taxon>
        <taxon>Metazoa</taxon>
        <taxon>Spiralia</taxon>
        <taxon>Lophotrochozoa</taxon>
        <taxon>Annelida</taxon>
        <taxon>Polychaeta</taxon>
        <taxon>Sedentaria</taxon>
        <taxon>Canalipalpata</taxon>
        <taxon>Terebellida</taxon>
        <taxon>Terebelliformia</taxon>
        <taxon>Terebellidae</taxon>
        <taxon>Neoamphitrite</taxon>
    </lineage>
</organism>
<dbReference type="EMBL" id="MZ326700">
    <property type="protein sequence ID" value="QYK19530.1"/>
    <property type="molecule type" value="Genomic_DNA"/>
</dbReference>
<evidence type="ECO:0000256" key="6">
    <source>
        <dbReference type="ARBA" id="ARBA00022781"/>
    </source>
</evidence>
<evidence type="ECO:0000256" key="3">
    <source>
        <dbReference type="ARBA" id="ARBA00022448"/>
    </source>
</evidence>
<dbReference type="GO" id="GO:0046933">
    <property type="term" value="F:proton-transporting ATP synthase activity, rotational mechanism"/>
    <property type="evidence" value="ECO:0007669"/>
    <property type="project" value="TreeGrafter"/>
</dbReference>
<feature type="transmembrane region" description="Helical" evidence="12">
    <location>
        <begin position="73"/>
        <end position="97"/>
    </location>
</feature>
<keyword evidence="8" id="KW-0406">Ion transport</keyword>
<dbReference type="PRINTS" id="PR00123">
    <property type="entry name" value="ATPASEA"/>
</dbReference>
<dbReference type="Pfam" id="PF00119">
    <property type="entry name" value="ATP-synt_A"/>
    <property type="match status" value="1"/>
</dbReference>
<feature type="transmembrane region" description="Helical" evidence="12">
    <location>
        <begin position="203"/>
        <end position="226"/>
    </location>
</feature>
<feature type="transmembrane region" description="Helical" evidence="12">
    <location>
        <begin position="103"/>
        <end position="120"/>
    </location>
</feature>
<keyword evidence="3" id="KW-0813">Transport</keyword>
<keyword evidence="13" id="KW-0496">Mitochondrion</keyword>
<evidence type="ECO:0000256" key="7">
    <source>
        <dbReference type="ARBA" id="ARBA00022989"/>
    </source>
</evidence>
<dbReference type="PROSITE" id="PS00449">
    <property type="entry name" value="ATPASE_A"/>
    <property type="match status" value="1"/>
</dbReference>
<evidence type="ECO:0000256" key="2">
    <source>
        <dbReference type="ARBA" id="ARBA00006810"/>
    </source>
</evidence>
<sequence>MLTDIFSSFDPATISMYSSLPSPLFWMINFITISTFTLTFWIAPNNMTQLTSIFKEIMFTQTTRTMGHHLKGLNMLLSATFILIIFTNIMGLLPYVFSTTSHLFFTMALAIPMWFGLILSSISTSTSSFLASLLPGGAPDWLNPFLTLIETISILLRPITLSFRLAANMSAGHIALGLMGIYAATALLTNLKSFTCLILIQMFYMIFELGICLIQAYIFCLLLSLYSDDHTST</sequence>
<dbReference type="SUPFAM" id="SSF81336">
    <property type="entry name" value="F1F0 ATP synthase subunit A"/>
    <property type="match status" value="1"/>
</dbReference>
<dbReference type="CDD" id="cd00310">
    <property type="entry name" value="ATP-synt_Fo_a_6"/>
    <property type="match status" value="1"/>
</dbReference>
<evidence type="ECO:0000313" key="13">
    <source>
        <dbReference type="EMBL" id="QYK19530.1"/>
    </source>
</evidence>
<keyword evidence="10" id="KW-0066">ATP synthesis</keyword>
<keyword evidence="9 12" id="KW-0472">Membrane</keyword>
<accession>A0A8F9WHJ1</accession>
<dbReference type="InterPro" id="IPR045083">
    <property type="entry name" value="ATP_synth_F0_asu_bact/mt"/>
</dbReference>
<proteinExistence type="inferred from homology"/>
<evidence type="ECO:0000256" key="8">
    <source>
        <dbReference type="ARBA" id="ARBA00023065"/>
    </source>
</evidence>
<feature type="transmembrane region" description="Helical" evidence="12">
    <location>
        <begin position="24"/>
        <end position="43"/>
    </location>
</feature>
<comment type="similarity">
    <text evidence="2">Belongs to the ATPase A chain family.</text>
</comment>
<evidence type="ECO:0000256" key="9">
    <source>
        <dbReference type="ARBA" id="ARBA00023136"/>
    </source>
</evidence>
<reference evidence="13" key="1">
    <citation type="submission" date="2021-05" db="EMBL/GenBank/DDBJ databases">
        <authorList>
            <person name="Nam S.-E."/>
            <person name="Lee S."/>
            <person name="Rhee J.-S."/>
        </authorList>
    </citation>
    <scope>NUCLEOTIDE SEQUENCE</scope>
</reference>
<dbReference type="AlphaFoldDB" id="A0A8F9WHJ1"/>
<evidence type="ECO:0000256" key="10">
    <source>
        <dbReference type="ARBA" id="ARBA00023310"/>
    </source>
</evidence>
<comment type="subcellular location">
    <subcellularLocation>
        <location evidence="1">Membrane</location>
        <topology evidence="1">Multi-pass membrane protein</topology>
    </subcellularLocation>
    <subcellularLocation>
        <location evidence="11">Mitochondrion inner membrane</location>
        <topology evidence="11">Multi-pass membrane protein</topology>
    </subcellularLocation>
</comment>
<dbReference type="InterPro" id="IPR023011">
    <property type="entry name" value="ATP_synth_F0_asu_AS"/>
</dbReference>
<name>A0A8F9WHJ1_9ANNE</name>
<dbReference type="GO" id="GO:0005743">
    <property type="term" value="C:mitochondrial inner membrane"/>
    <property type="evidence" value="ECO:0007669"/>
    <property type="project" value="UniProtKB-SubCell"/>
</dbReference>
<evidence type="ECO:0000256" key="1">
    <source>
        <dbReference type="ARBA" id="ARBA00004141"/>
    </source>
</evidence>
<dbReference type="PANTHER" id="PTHR11410">
    <property type="entry name" value="ATP SYNTHASE SUBUNIT A"/>
    <property type="match status" value="1"/>
</dbReference>
<keyword evidence="7 12" id="KW-1133">Transmembrane helix</keyword>
<feature type="transmembrane region" description="Helical" evidence="12">
    <location>
        <begin position="141"/>
        <end position="159"/>
    </location>
</feature>
<dbReference type="PANTHER" id="PTHR11410:SF0">
    <property type="entry name" value="ATP SYNTHASE SUBUNIT A"/>
    <property type="match status" value="1"/>
</dbReference>
<geneLocation type="mitochondrion" evidence="13"/>
<feature type="transmembrane region" description="Helical" evidence="12">
    <location>
        <begin position="171"/>
        <end position="191"/>
    </location>
</feature>
<protein>
    <recommendedName>
        <fullName evidence="11">ATP synthase subunit a</fullName>
    </recommendedName>
</protein>
<evidence type="ECO:0000256" key="12">
    <source>
        <dbReference type="SAM" id="Phobius"/>
    </source>
</evidence>
<keyword evidence="4" id="KW-0138">CF(0)</keyword>
<evidence type="ECO:0000256" key="11">
    <source>
        <dbReference type="RuleBase" id="RU004450"/>
    </source>
</evidence>
<keyword evidence="5 12" id="KW-0812">Transmembrane</keyword>
<dbReference type="InterPro" id="IPR035908">
    <property type="entry name" value="F0_ATP_A_sf"/>
</dbReference>
<dbReference type="Gene3D" id="1.20.120.220">
    <property type="entry name" value="ATP synthase, F0 complex, subunit A"/>
    <property type="match status" value="1"/>
</dbReference>